<name>A0A075G8Z0_9EURY</name>
<feature type="transmembrane region" description="Helical" evidence="1">
    <location>
        <begin position="256"/>
        <end position="276"/>
    </location>
</feature>
<feature type="transmembrane region" description="Helical" evidence="1">
    <location>
        <begin position="57"/>
        <end position="75"/>
    </location>
</feature>
<keyword evidence="1" id="KW-1133">Transmembrane helix</keyword>
<accession>A0A075G8Z0</accession>
<feature type="transmembrane region" description="Helical" evidence="1">
    <location>
        <begin position="339"/>
        <end position="361"/>
    </location>
</feature>
<dbReference type="AlphaFoldDB" id="A0A075G8Z0"/>
<sequence length="364" mass="41795">MARRKKKNFCINCDTGDQEEIGKGKRCEICDSQLVVNPYFGNWKPYTKLRPFGQIRLAIPIFLLICSWGSFLIIQNDSYLTGESCDTRLEGSACGTLFSLIFNLTVWTFITGFLSWNFGAGLLIHYVYNHPGWAWHECPECGHGGKKGQGTGGAENFGQFMWNRVMPATCPKCKLKFEIENVSQWGWPYDDEPHEGKIYGDPTKIRVKPEIPFRFLKFVIKKSDRFDSSHYELIKVIPISAAILGIAWFFGMLDLLILLSIVLIAFYIFVWDNILFKPIWEFYSDILDEGFDIDENYVSVMLWPNTLLKKAAVAFTFLLTCFLALLFLPGGIIQNSDNPWIRAIGELIWDIIIFILELIFYSEG</sequence>
<organism evidence="2">
    <name type="scientific">uncultured marine group II/III euryarchaeote KM3_133_A04</name>
    <dbReference type="NCBI Taxonomy" id="1457863"/>
    <lineage>
        <taxon>Archaea</taxon>
        <taxon>Methanobacteriati</taxon>
        <taxon>Methanobacteriota</taxon>
        <taxon>environmental samples</taxon>
    </lineage>
</organism>
<keyword evidence="1" id="KW-0472">Membrane</keyword>
<keyword evidence="1" id="KW-0812">Transmembrane</keyword>
<reference evidence="2" key="1">
    <citation type="journal article" date="2014" name="Genome Biol. Evol.">
        <title>Pangenome evidence for extensive interdomain horizontal transfer affecting lineage core and shell genes in uncultured planktonic thaumarchaeota and euryarchaeota.</title>
        <authorList>
            <person name="Deschamps P."/>
            <person name="Zivanovic Y."/>
            <person name="Moreira D."/>
            <person name="Rodriguez-Valera F."/>
            <person name="Lopez-Garcia P."/>
        </authorList>
    </citation>
    <scope>NUCLEOTIDE SEQUENCE</scope>
</reference>
<feature type="transmembrane region" description="Helical" evidence="1">
    <location>
        <begin position="311"/>
        <end position="333"/>
    </location>
</feature>
<proteinExistence type="predicted"/>
<protein>
    <submittedName>
        <fullName evidence="2">Uncharacterized protein</fullName>
    </submittedName>
</protein>
<evidence type="ECO:0000256" key="1">
    <source>
        <dbReference type="SAM" id="Phobius"/>
    </source>
</evidence>
<evidence type="ECO:0000313" key="2">
    <source>
        <dbReference type="EMBL" id="AIF00446.1"/>
    </source>
</evidence>
<dbReference type="EMBL" id="KF900591">
    <property type="protein sequence ID" value="AIF00446.1"/>
    <property type="molecule type" value="Genomic_DNA"/>
</dbReference>